<feature type="region of interest" description="Disordered" evidence="1">
    <location>
        <begin position="90"/>
        <end position="117"/>
    </location>
</feature>
<protein>
    <recommendedName>
        <fullName evidence="5">Lipoprotein</fullName>
    </recommendedName>
</protein>
<reference evidence="3 4" key="1">
    <citation type="submission" date="2022-11" db="EMBL/GenBank/DDBJ databases">
        <title>Minimal conservation of predation-associated metabolite biosynthetic gene clusters underscores biosynthetic potential of Myxococcota including descriptions for ten novel species: Archangium lansinium sp. nov., Myxococcus landrumus sp. nov., Nannocystis bai.</title>
        <authorList>
            <person name="Ahearne A."/>
            <person name="Stevens C."/>
            <person name="Phillips K."/>
        </authorList>
    </citation>
    <scope>NUCLEOTIDE SEQUENCE [LARGE SCALE GENOMIC DNA]</scope>
    <source>
        <strain evidence="3 4">MIWBW</strain>
    </source>
</reference>
<evidence type="ECO:0008006" key="5">
    <source>
        <dbReference type="Google" id="ProtNLM"/>
    </source>
</evidence>
<dbReference type="RefSeq" id="WP_267534987.1">
    <property type="nucleotide sequence ID" value="NZ_JAPNKA010000001.1"/>
</dbReference>
<comment type="caution">
    <text evidence="3">The sequence shown here is derived from an EMBL/GenBank/DDBJ whole genome shotgun (WGS) entry which is preliminary data.</text>
</comment>
<keyword evidence="2" id="KW-0472">Membrane</keyword>
<feature type="transmembrane region" description="Helical" evidence="2">
    <location>
        <begin position="37"/>
        <end position="59"/>
    </location>
</feature>
<dbReference type="EMBL" id="JAPNKA010000001">
    <property type="protein sequence ID" value="MCY1076080.1"/>
    <property type="molecule type" value="Genomic_DNA"/>
</dbReference>
<evidence type="ECO:0000313" key="3">
    <source>
        <dbReference type="EMBL" id="MCY1076080.1"/>
    </source>
</evidence>
<organism evidence="3 4">
    <name type="scientific">Archangium lansingense</name>
    <dbReference type="NCBI Taxonomy" id="2995310"/>
    <lineage>
        <taxon>Bacteria</taxon>
        <taxon>Pseudomonadati</taxon>
        <taxon>Myxococcota</taxon>
        <taxon>Myxococcia</taxon>
        <taxon>Myxococcales</taxon>
        <taxon>Cystobacterineae</taxon>
        <taxon>Archangiaceae</taxon>
        <taxon>Archangium</taxon>
    </lineage>
</organism>
<keyword evidence="2" id="KW-0812">Transmembrane</keyword>
<name>A0ABT4A354_9BACT</name>
<gene>
    <name evidence="3" type="ORF">OV287_16520</name>
</gene>
<evidence type="ECO:0000256" key="1">
    <source>
        <dbReference type="SAM" id="MobiDB-lite"/>
    </source>
</evidence>
<sequence>MSAFAVCQKCRGFVPPASAGCVHCGAPMVELEPRGGVMLKGLFGLASAGVAAITLMACYGMPPCDTPAPDGGSDRYHCYDMDPEPCDTLARDGGGNPYDCQESDAGTQVDGGMDAGQ</sequence>
<dbReference type="Proteomes" id="UP001207654">
    <property type="component" value="Unassembled WGS sequence"/>
</dbReference>
<evidence type="ECO:0000313" key="4">
    <source>
        <dbReference type="Proteomes" id="UP001207654"/>
    </source>
</evidence>
<keyword evidence="4" id="KW-1185">Reference proteome</keyword>
<evidence type="ECO:0000256" key="2">
    <source>
        <dbReference type="SAM" id="Phobius"/>
    </source>
</evidence>
<accession>A0ABT4A354</accession>
<keyword evidence="2" id="KW-1133">Transmembrane helix</keyword>
<proteinExistence type="predicted"/>